<dbReference type="OrthoDB" id="9812123at2"/>
<evidence type="ECO:0000259" key="14">
    <source>
        <dbReference type="Pfam" id="PF00224"/>
    </source>
</evidence>
<dbReference type="Gene3D" id="2.40.33.10">
    <property type="entry name" value="PK beta-barrel domain-like"/>
    <property type="match status" value="1"/>
</dbReference>
<dbReference type="PRINTS" id="PR01050">
    <property type="entry name" value="PYRUVTKNASE"/>
</dbReference>
<dbReference type="InterPro" id="IPR015813">
    <property type="entry name" value="Pyrv/PenolPyrv_kinase-like_dom"/>
</dbReference>
<evidence type="ECO:0000256" key="4">
    <source>
        <dbReference type="ARBA" id="ARBA00022679"/>
    </source>
</evidence>
<evidence type="ECO:0000256" key="1">
    <source>
        <dbReference type="ARBA" id="ARBA00004997"/>
    </source>
</evidence>
<evidence type="ECO:0000256" key="12">
    <source>
        <dbReference type="NCBIfam" id="TIGR01064"/>
    </source>
</evidence>
<dbReference type="UniPathway" id="UPA00109">
    <property type="reaction ID" value="UER00188"/>
</dbReference>
<keyword evidence="4 13" id="KW-0808">Transferase</keyword>
<evidence type="ECO:0000256" key="8">
    <source>
        <dbReference type="ARBA" id="ARBA00022840"/>
    </source>
</evidence>
<name>A0A178MAP7_9PROT</name>
<gene>
    <name evidence="16" type="ORF">A6A04_06835</name>
</gene>
<reference evidence="16 17" key="1">
    <citation type="submission" date="2016-04" db="EMBL/GenBank/DDBJ databases">
        <title>Draft genome sequence of freshwater magnetotactic bacteria Magnetospirillum marisnigri SP-1 and Magnetospirillum moscoviense BB-1.</title>
        <authorList>
            <person name="Koziaeva V."/>
            <person name="Dziuba M.V."/>
            <person name="Ivanov T.M."/>
            <person name="Kuznetsov B."/>
            <person name="Grouzdev D.S."/>
        </authorList>
    </citation>
    <scope>NUCLEOTIDE SEQUENCE [LARGE SCALE GENOMIC DNA]</scope>
    <source>
        <strain evidence="16 17">SP-1</strain>
    </source>
</reference>
<dbReference type="GO" id="GO:0005524">
    <property type="term" value="F:ATP binding"/>
    <property type="evidence" value="ECO:0007669"/>
    <property type="project" value="UniProtKB-KW"/>
</dbReference>
<dbReference type="SUPFAM" id="SSF52935">
    <property type="entry name" value="PK C-terminal domain-like"/>
    <property type="match status" value="1"/>
</dbReference>
<keyword evidence="6" id="KW-0547">Nucleotide-binding</keyword>
<keyword evidence="9 13" id="KW-0460">Magnesium</keyword>
<dbReference type="InterPro" id="IPR040442">
    <property type="entry name" value="Pyrv_kinase-like_dom_sf"/>
</dbReference>
<comment type="similarity">
    <text evidence="2 13">Belongs to the pyruvate kinase family.</text>
</comment>
<evidence type="ECO:0000313" key="17">
    <source>
        <dbReference type="Proteomes" id="UP000078428"/>
    </source>
</evidence>
<evidence type="ECO:0000259" key="15">
    <source>
        <dbReference type="Pfam" id="PF02887"/>
    </source>
</evidence>
<dbReference type="EMBL" id="LWQT01000098">
    <property type="protein sequence ID" value="OAN45606.1"/>
    <property type="molecule type" value="Genomic_DNA"/>
</dbReference>
<evidence type="ECO:0000256" key="13">
    <source>
        <dbReference type="RuleBase" id="RU000504"/>
    </source>
</evidence>
<organism evidence="16 17">
    <name type="scientific">Paramagnetospirillum marisnigri</name>
    <dbReference type="NCBI Taxonomy" id="1285242"/>
    <lineage>
        <taxon>Bacteria</taxon>
        <taxon>Pseudomonadati</taxon>
        <taxon>Pseudomonadota</taxon>
        <taxon>Alphaproteobacteria</taxon>
        <taxon>Rhodospirillales</taxon>
        <taxon>Magnetospirillaceae</taxon>
        <taxon>Paramagnetospirillum</taxon>
    </lineage>
</organism>
<dbReference type="Pfam" id="PF02887">
    <property type="entry name" value="PK_C"/>
    <property type="match status" value="1"/>
</dbReference>
<evidence type="ECO:0000256" key="2">
    <source>
        <dbReference type="ARBA" id="ARBA00008663"/>
    </source>
</evidence>
<dbReference type="InterPro" id="IPR011037">
    <property type="entry name" value="Pyrv_Knase-like_insert_dom_sf"/>
</dbReference>
<evidence type="ECO:0000256" key="6">
    <source>
        <dbReference type="ARBA" id="ARBA00022741"/>
    </source>
</evidence>
<sequence length="472" mass="50599">MNRTRIVATIGPATCSEEALKRLAEAGMTIARLNGAQATLDWHRATIALIRKAVPQVAILLDLPGRKVRTVDVKTPLTFAVGDRVVFTTDRAKPAEGRIPVDHPKLTEQVQVGGMIMGNDGLFRFKVEAIEGSDIVCRAETAGIMGDRKGINIPGVTLGAAPLRAHDLDLVALAAETGVDFLGLSFVESAGDVAQVRAKVGSVFPRLVAKVETRAALADLDDIAIVADGLMIDRGDLSIEVNLEEIALLQKKIIAAGKRMGKPTIVATEMMHSMAENPMPVKAEIADITNAVLDGAAAVMLSGETAIGRYPDEAVRTMRRVCSAAEGFLVDGHVPPRAKAERVPQAIQQAIALICRSLPVTKIVAVTRSGFAARQLSMQGLDQPIIAVSDDARAARCFALYAGVEGVYLDIPFQKTGTDHVAKCLEALWRQGRLVDEDLVVVTAVTYPRSGNRMNLIQTHLMSDLRESLGWE</sequence>
<feature type="domain" description="Pyruvate kinase barrel" evidence="14">
    <location>
        <begin position="2"/>
        <end position="315"/>
    </location>
</feature>
<dbReference type="Proteomes" id="UP000078428">
    <property type="component" value="Unassembled WGS sequence"/>
</dbReference>
<dbReference type="InterPro" id="IPR036918">
    <property type="entry name" value="Pyrv_Knase_C_sf"/>
</dbReference>
<dbReference type="GO" id="GO:0000287">
    <property type="term" value="F:magnesium ion binding"/>
    <property type="evidence" value="ECO:0007669"/>
    <property type="project" value="UniProtKB-UniRule"/>
</dbReference>
<evidence type="ECO:0000256" key="5">
    <source>
        <dbReference type="ARBA" id="ARBA00022723"/>
    </source>
</evidence>
<dbReference type="InterPro" id="IPR001697">
    <property type="entry name" value="Pyr_Knase"/>
</dbReference>
<dbReference type="Gene3D" id="3.40.1380.20">
    <property type="entry name" value="Pyruvate kinase, C-terminal domain"/>
    <property type="match status" value="1"/>
</dbReference>
<evidence type="ECO:0000256" key="10">
    <source>
        <dbReference type="ARBA" id="ARBA00023152"/>
    </source>
</evidence>
<dbReference type="GO" id="GO:0016301">
    <property type="term" value="F:kinase activity"/>
    <property type="evidence" value="ECO:0007669"/>
    <property type="project" value="UniProtKB-KW"/>
</dbReference>
<keyword evidence="7 13" id="KW-0418">Kinase</keyword>
<comment type="catalytic activity">
    <reaction evidence="13">
        <text>pyruvate + ATP = phosphoenolpyruvate + ADP + H(+)</text>
        <dbReference type="Rhea" id="RHEA:18157"/>
        <dbReference type="ChEBI" id="CHEBI:15361"/>
        <dbReference type="ChEBI" id="CHEBI:15378"/>
        <dbReference type="ChEBI" id="CHEBI:30616"/>
        <dbReference type="ChEBI" id="CHEBI:58702"/>
        <dbReference type="ChEBI" id="CHEBI:456216"/>
        <dbReference type="EC" id="2.7.1.40"/>
    </reaction>
</comment>
<dbReference type="InterPro" id="IPR015795">
    <property type="entry name" value="Pyrv_Knase_C"/>
</dbReference>
<dbReference type="SUPFAM" id="SSF50800">
    <property type="entry name" value="PK beta-barrel domain-like"/>
    <property type="match status" value="1"/>
</dbReference>
<proteinExistence type="inferred from homology"/>
<dbReference type="Gene3D" id="3.20.20.60">
    <property type="entry name" value="Phosphoenolpyruvate-binding domains"/>
    <property type="match status" value="1"/>
</dbReference>
<keyword evidence="11 16" id="KW-0670">Pyruvate</keyword>
<dbReference type="STRING" id="1285242.A6A04_06835"/>
<dbReference type="AlphaFoldDB" id="A0A178MAP7"/>
<dbReference type="EC" id="2.7.1.40" evidence="3 12"/>
<accession>A0A178MAP7</accession>
<evidence type="ECO:0000256" key="3">
    <source>
        <dbReference type="ARBA" id="ARBA00012142"/>
    </source>
</evidence>
<keyword evidence="17" id="KW-1185">Reference proteome</keyword>
<dbReference type="GO" id="GO:0030955">
    <property type="term" value="F:potassium ion binding"/>
    <property type="evidence" value="ECO:0007669"/>
    <property type="project" value="UniProtKB-UniRule"/>
</dbReference>
<evidence type="ECO:0000256" key="11">
    <source>
        <dbReference type="ARBA" id="ARBA00023317"/>
    </source>
</evidence>
<dbReference type="RefSeq" id="WP_068495292.1">
    <property type="nucleotide sequence ID" value="NZ_LWQT01000098.1"/>
</dbReference>
<dbReference type="GO" id="GO:0004743">
    <property type="term" value="F:pyruvate kinase activity"/>
    <property type="evidence" value="ECO:0007669"/>
    <property type="project" value="UniProtKB-UniRule"/>
</dbReference>
<evidence type="ECO:0000313" key="16">
    <source>
        <dbReference type="EMBL" id="OAN45606.1"/>
    </source>
</evidence>
<dbReference type="PANTHER" id="PTHR11817">
    <property type="entry name" value="PYRUVATE KINASE"/>
    <property type="match status" value="1"/>
</dbReference>
<feature type="domain" description="Pyruvate kinase C-terminal" evidence="15">
    <location>
        <begin position="346"/>
        <end position="457"/>
    </location>
</feature>
<evidence type="ECO:0000256" key="9">
    <source>
        <dbReference type="ARBA" id="ARBA00022842"/>
    </source>
</evidence>
<comment type="pathway">
    <text evidence="1 13">Carbohydrate degradation; glycolysis; pyruvate from D-glyceraldehyde 3-phosphate: step 5/5.</text>
</comment>
<dbReference type="SUPFAM" id="SSF51621">
    <property type="entry name" value="Phosphoenolpyruvate/pyruvate domain"/>
    <property type="match status" value="1"/>
</dbReference>
<keyword evidence="10 13" id="KW-0324">Glycolysis</keyword>
<dbReference type="NCBIfam" id="TIGR01064">
    <property type="entry name" value="pyruv_kin"/>
    <property type="match status" value="1"/>
</dbReference>
<dbReference type="InterPro" id="IPR015793">
    <property type="entry name" value="Pyrv_Knase_brl"/>
</dbReference>
<evidence type="ECO:0000256" key="7">
    <source>
        <dbReference type="ARBA" id="ARBA00022777"/>
    </source>
</evidence>
<dbReference type="InterPro" id="IPR015806">
    <property type="entry name" value="Pyrv_Knase_insert_dom_sf"/>
</dbReference>
<dbReference type="Pfam" id="PF00224">
    <property type="entry name" value="PK"/>
    <property type="match status" value="1"/>
</dbReference>
<keyword evidence="5" id="KW-0479">Metal-binding</keyword>
<protein>
    <recommendedName>
        <fullName evidence="3 12">Pyruvate kinase</fullName>
        <ecNumber evidence="3 12">2.7.1.40</ecNumber>
    </recommendedName>
</protein>
<comment type="caution">
    <text evidence="16">The sequence shown here is derived from an EMBL/GenBank/DDBJ whole genome shotgun (WGS) entry which is preliminary data.</text>
</comment>
<keyword evidence="8" id="KW-0067">ATP-binding</keyword>